<evidence type="ECO:0000313" key="1">
    <source>
        <dbReference type="EMBL" id="AJG24953.1"/>
    </source>
</evidence>
<gene>
    <name evidence="1" type="ORF">RR42_s3377</name>
</gene>
<sequence length="52" mass="5901">MKRKLEAAAAQERRSLTNMFEVLVDDYCRMHGIGEAEVSSREEVVSTGKKRS</sequence>
<keyword evidence="2" id="KW-1185">Reference proteome</keyword>
<organism evidence="1 2">
    <name type="scientific">Cupriavidus basilensis</name>
    <dbReference type="NCBI Taxonomy" id="68895"/>
    <lineage>
        <taxon>Bacteria</taxon>
        <taxon>Pseudomonadati</taxon>
        <taxon>Pseudomonadota</taxon>
        <taxon>Betaproteobacteria</taxon>
        <taxon>Burkholderiales</taxon>
        <taxon>Burkholderiaceae</taxon>
        <taxon>Cupriavidus</taxon>
    </lineage>
</organism>
<proteinExistence type="predicted"/>
<dbReference type="KEGG" id="cbw:RR42_s3377"/>
<evidence type="ECO:0000313" key="2">
    <source>
        <dbReference type="Proteomes" id="UP000031843"/>
    </source>
</evidence>
<accession>A0A0C4YPH7</accession>
<reference evidence="1 2" key="1">
    <citation type="journal article" date="2015" name="Genome Announc.">
        <title>Complete Genome Sequence of Cupriavidus basilensis 4G11, Isolated from the Oak Ridge Field Research Center Site.</title>
        <authorList>
            <person name="Ray J."/>
            <person name="Waters R.J."/>
            <person name="Skerker J.M."/>
            <person name="Kuehl J.V."/>
            <person name="Price M.N."/>
            <person name="Huang J."/>
            <person name="Chakraborty R."/>
            <person name="Arkin A.P."/>
            <person name="Deutschbauer A."/>
        </authorList>
    </citation>
    <scope>NUCLEOTIDE SEQUENCE [LARGE SCALE GENOMIC DNA]</scope>
    <source>
        <strain evidence="1">4G11</strain>
    </source>
</reference>
<dbReference type="EMBL" id="CP010537">
    <property type="protein sequence ID" value="AJG24953.1"/>
    <property type="molecule type" value="Genomic_DNA"/>
</dbReference>
<name>A0A0C4YPH7_9BURK</name>
<dbReference type="Proteomes" id="UP000031843">
    <property type="component" value="Chromosome secondary"/>
</dbReference>
<protein>
    <recommendedName>
        <fullName evidence="3">CopG family transcriptional regulator</fullName>
    </recommendedName>
</protein>
<evidence type="ECO:0008006" key="3">
    <source>
        <dbReference type="Google" id="ProtNLM"/>
    </source>
</evidence>
<dbReference type="AlphaFoldDB" id="A0A0C4YPH7"/>